<evidence type="ECO:0000313" key="2">
    <source>
        <dbReference type="EMBL" id="RPB14135.1"/>
    </source>
</evidence>
<feature type="signal peptide" evidence="1">
    <location>
        <begin position="1"/>
        <end position="29"/>
    </location>
</feature>
<feature type="chain" id="PRO_5018289111" evidence="1">
    <location>
        <begin position="30"/>
        <end position="236"/>
    </location>
</feature>
<organism evidence="2 3">
    <name type="scientific">Morchella conica CCBAS932</name>
    <dbReference type="NCBI Taxonomy" id="1392247"/>
    <lineage>
        <taxon>Eukaryota</taxon>
        <taxon>Fungi</taxon>
        <taxon>Dikarya</taxon>
        <taxon>Ascomycota</taxon>
        <taxon>Pezizomycotina</taxon>
        <taxon>Pezizomycetes</taxon>
        <taxon>Pezizales</taxon>
        <taxon>Morchellaceae</taxon>
        <taxon>Morchella</taxon>
    </lineage>
</organism>
<reference evidence="2 3" key="1">
    <citation type="journal article" date="2018" name="Nat. Ecol. Evol.">
        <title>Pezizomycetes genomes reveal the molecular basis of ectomycorrhizal truffle lifestyle.</title>
        <authorList>
            <person name="Murat C."/>
            <person name="Payen T."/>
            <person name="Noel B."/>
            <person name="Kuo A."/>
            <person name="Morin E."/>
            <person name="Chen J."/>
            <person name="Kohler A."/>
            <person name="Krizsan K."/>
            <person name="Balestrini R."/>
            <person name="Da Silva C."/>
            <person name="Montanini B."/>
            <person name="Hainaut M."/>
            <person name="Levati E."/>
            <person name="Barry K.W."/>
            <person name="Belfiori B."/>
            <person name="Cichocki N."/>
            <person name="Clum A."/>
            <person name="Dockter R.B."/>
            <person name="Fauchery L."/>
            <person name="Guy J."/>
            <person name="Iotti M."/>
            <person name="Le Tacon F."/>
            <person name="Lindquist E.A."/>
            <person name="Lipzen A."/>
            <person name="Malagnac F."/>
            <person name="Mello A."/>
            <person name="Molinier V."/>
            <person name="Miyauchi S."/>
            <person name="Poulain J."/>
            <person name="Riccioni C."/>
            <person name="Rubini A."/>
            <person name="Sitrit Y."/>
            <person name="Splivallo R."/>
            <person name="Traeger S."/>
            <person name="Wang M."/>
            <person name="Zifcakova L."/>
            <person name="Wipf D."/>
            <person name="Zambonelli A."/>
            <person name="Paolocci F."/>
            <person name="Nowrousian M."/>
            <person name="Ottonello S."/>
            <person name="Baldrian P."/>
            <person name="Spatafora J.W."/>
            <person name="Henrissat B."/>
            <person name="Nagy L.G."/>
            <person name="Aury J.M."/>
            <person name="Wincker P."/>
            <person name="Grigoriev I.V."/>
            <person name="Bonfante P."/>
            <person name="Martin F.M."/>
        </authorList>
    </citation>
    <scope>NUCLEOTIDE SEQUENCE [LARGE SCALE GENOMIC DNA]</scope>
    <source>
        <strain evidence="2 3">CCBAS932</strain>
    </source>
</reference>
<evidence type="ECO:0000313" key="3">
    <source>
        <dbReference type="Proteomes" id="UP000277580"/>
    </source>
</evidence>
<sequence>MGFIHPIFRSLLLLLLLLFSAILATLCKASPISPDTWDLYIQAYPAHEVRPLKTFYTEGTVDIDTSQHKPNVTFILKGQGSLITFEFAQNITGRSRLYLETDTKLASKNQSIGISLSTSAHRRDNSTRLLPLLNGTIIEDVRDVFKYVTLFIPPPSSSVSKNGTATIALRDVWVAYSDKIHEESEEKTILEEITGDGLEVELEEKDAEQVKAETIRKAKNSLLAGILKILKDSWGG</sequence>
<protein>
    <submittedName>
        <fullName evidence="2">Uncharacterized protein</fullName>
    </submittedName>
</protein>
<evidence type="ECO:0000256" key="1">
    <source>
        <dbReference type="SAM" id="SignalP"/>
    </source>
</evidence>
<dbReference type="OrthoDB" id="5363030at2759"/>
<dbReference type="InParanoid" id="A0A3N4L804"/>
<proteinExistence type="predicted"/>
<name>A0A3N4L804_9PEZI</name>
<keyword evidence="1" id="KW-0732">Signal</keyword>
<dbReference type="EMBL" id="ML119119">
    <property type="protein sequence ID" value="RPB14135.1"/>
    <property type="molecule type" value="Genomic_DNA"/>
</dbReference>
<accession>A0A3N4L804</accession>
<dbReference type="Proteomes" id="UP000277580">
    <property type="component" value="Unassembled WGS sequence"/>
</dbReference>
<keyword evidence="3" id="KW-1185">Reference proteome</keyword>
<dbReference type="STRING" id="1392247.A0A3N4L804"/>
<dbReference type="AlphaFoldDB" id="A0A3N4L804"/>
<gene>
    <name evidence="2" type="ORF">P167DRAFT_572679</name>
</gene>